<keyword evidence="2" id="KW-0812">Transmembrane</keyword>
<keyword evidence="2" id="KW-1133">Transmembrane helix</keyword>
<dbReference type="AlphaFoldDB" id="A0A5J6Z3R3"/>
<accession>A0A5J6Z3R3</accession>
<protein>
    <submittedName>
        <fullName evidence="3">Uncharacterized protein</fullName>
    </submittedName>
</protein>
<reference evidence="4" key="1">
    <citation type="submission" date="2019-10" db="EMBL/GenBank/DDBJ databases">
        <title>Complete genome sequence of Corynebacterium urogenitalis DSM 108747, isolated from the genital tract of a cow.</title>
        <authorList>
            <person name="Ruckert C."/>
            <person name="Ballas P."/>
            <person name="Wagener K."/>
            <person name="Drillich M."/>
            <person name="Kaempfer P."/>
            <person name="Busse H.-J."/>
            <person name="Ehling-Schulz M."/>
        </authorList>
    </citation>
    <scope>NUCLEOTIDE SEQUENCE [LARGE SCALE GENOMIC DNA]</scope>
    <source>
        <strain evidence="4">LMM 1652</strain>
    </source>
</reference>
<dbReference type="KEGG" id="cuo:CUROG_01490"/>
<feature type="transmembrane region" description="Helical" evidence="2">
    <location>
        <begin position="98"/>
        <end position="116"/>
    </location>
</feature>
<dbReference type="EMBL" id="CP045032">
    <property type="protein sequence ID" value="QFQ01698.1"/>
    <property type="molecule type" value="Genomic_DNA"/>
</dbReference>
<feature type="transmembrane region" description="Helical" evidence="2">
    <location>
        <begin position="36"/>
        <end position="53"/>
    </location>
</feature>
<evidence type="ECO:0000313" key="4">
    <source>
        <dbReference type="Proteomes" id="UP000326711"/>
    </source>
</evidence>
<proteinExistence type="predicted"/>
<evidence type="ECO:0000256" key="2">
    <source>
        <dbReference type="SAM" id="Phobius"/>
    </source>
</evidence>
<keyword evidence="1" id="KW-0175">Coiled coil</keyword>
<feature type="coiled-coil region" evidence="1">
    <location>
        <begin position="7"/>
        <end position="36"/>
    </location>
</feature>
<name>A0A5J6Z3R3_9CORY</name>
<evidence type="ECO:0000313" key="3">
    <source>
        <dbReference type="EMBL" id="QFQ01698.1"/>
    </source>
</evidence>
<keyword evidence="2" id="KW-0472">Membrane</keyword>
<dbReference type="Proteomes" id="UP000326711">
    <property type="component" value="Chromosome"/>
</dbReference>
<organism evidence="3 4">
    <name type="scientific">Corynebacterium urogenitale</name>
    <dbReference type="NCBI Taxonomy" id="2487892"/>
    <lineage>
        <taxon>Bacteria</taxon>
        <taxon>Bacillati</taxon>
        <taxon>Actinomycetota</taxon>
        <taxon>Actinomycetes</taxon>
        <taxon>Mycobacteriales</taxon>
        <taxon>Corynebacteriaceae</taxon>
        <taxon>Corynebacterium</taxon>
    </lineage>
</organism>
<keyword evidence="4" id="KW-1185">Reference proteome</keyword>
<gene>
    <name evidence="3" type="ORF">CUROG_01490</name>
</gene>
<feature type="transmembrane region" description="Helical" evidence="2">
    <location>
        <begin position="59"/>
        <end position="77"/>
    </location>
</feature>
<evidence type="ECO:0000256" key="1">
    <source>
        <dbReference type="SAM" id="Coils"/>
    </source>
</evidence>
<sequence>MAYYGRVAKKNKKIAREQAEAERQKIEQQRRNDQMTGVRTNFAIVAMLIVLYFLRGGQFVGLGQLLALAICFFFAQITTDMWRIYRNEPEPAGLVRRLAPTLAFTALLFTVIFLTMG</sequence>